<dbReference type="Pfam" id="PF00696">
    <property type="entry name" value="AA_kinase"/>
    <property type="match status" value="1"/>
</dbReference>
<evidence type="ECO:0000259" key="1">
    <source>
        <dbReference type="Pfam" id="PF00696"/>
    </source>
</evidence>
<name>A0A2U1NAL1_ARTAN</name>
<evidence type="ECO:0000313" key="3">
    <source>
        <dbReference type="Proteomes" id="UP000245207"/>
    </source>
</evidence>
<dbReference type="InterPro" id="IPR036393">
    <property type="entry name" value="AceGlu_kinase-like_sf"/>
</dbReference>
<keyword evidence="3" id="KW-1185">Reference proteome</keyword>
<protein>
    <submittedName>
        <fullName evidence="2">Delta-1-pyrroline-5-carboxylate synthase</fullName>
    </submittedName>
</protein>
<reference evidence="2 3" key="1">
    <citation type="journal article" date="2018" name="Mol. Plant">
        <title>The genome of Artemisia annua provides insight into the evolution of Asteraceae family and artemisinin biosynthesis.</title>
        <authorList>
            <person name="Shen Q."/>
            <person name="Zhang L."/>
            <person name="Liao Z."/>
            <person name="Wang S."/>
            <person name="Yan T."/>
            <person name="Shi P."/>
            <person name="Liu M."/>
            <person name="Fu X."/>
            <person name="Pan Q."/>
            <person name="Wang Y."/>
            <person name="Lv Z."/>
            <person name="Lu X."/>
            <person name="Zhang F."/>
            <person name="Jiang W."/>
            <person name="Ma Y."/>
            <person name="Chen M."/>
            <person name="Hao X."/>
            <person name="Li L."/>
            <person name="Tang Y."/>
            <person name="Lv G."/>
            <person name="Zhou Y."/>
            <person name="Sun X."/>
            <person name="Brodelius P.E."/>
            <person name="Rose J.K.C."/>
            <person name="Tang K."/>
        </authorList>
    </citation>
    <scope>NUCLEOTIDE SEQUENCE [LARGE SCALE GENOMIC DNA]</scope>
    <source>
        <strain evidence="3">cv. Huhao1</strain>
        <tissue evidence="2">Leaf</tissue>
    </source>
</reference>
<dbReference type="STRING" id="35608.A0A2U1NAL1"/>
<dbReference type="Proteomes" id="UP000245207">
    <property type="component" value="Unassembled WGS sequence"/>
</dbReference>
<evidence type="ECO:0000313" key="2">
    <source>
        <dbReference type="EMBL" id="PWA70522.1"/>
    </source>
</evidence>
<dbReference type="PROSITE" id="PS00902">
    <property type="entry name" value="GLUTAMATE_5_KINASE"/>
    <property type="match status" value="1"/>
</dbReference>
<dbReference type="EMBL" id="PKPP01003223">
    <property type="protein sequence ID" value="PWA70522.1"/>
    <property type="molecule type" value="Genomic_DNA"/>
</dbReference>
<organism evidence="2 3">
    <name type="scientific">Artemisia annua</name>
    <name type="common">Sweet wormwood</name>
    <dbReference type="NCBI Taxonomy" id="35608"/>
    <lineage>
        <taxon>Eukaryota</taxon>
        <taxon>Viridiplantae</taxon>
        <taxon>Streptophyta</taxon>
        <taxon>Embryophyta</taxon>
        <taxon>Tracheophyta</taxon>
        <taxon>Spermatophyta</taxon>
        <taxon>Magnoliopsida</taxon>
        <taxon>eudicotyledons</taxon>
        <taxon>Gunneridae</taxon>
        <taxon>Pentapetalae</taxon>
        <taxon>asterids</taxon>
        <taxon>campanulids</taxon>
        <taxon>Asterales</taxon>
        <taxon>Asteraceae</taxon>
        <taxon>Asteroideae</taxon>
        <taxon>Anthemideae</taxon>
        <taxon>Artemisiinae</taxon>
        <taxon>Artemisia</taxon>
    </lineage>
</organism>
<dbReference type="PANTHER" id="PTHR11063">
    <property type="entry name" value="GLUTAMATE SEMIALDEHYDE DEHYDROGENASE"/>
    <property type="match status" value="1"/>
</dbReference>
<dbReference type="SUPFAM" id="SSF53633">
    <property type="entry name" value="Carbamate kinase-like"/>
    <property type="match status" value="1"/>
</dbReference>
<dbReference type="OrthoDB" id="409889at2759"/>
<dbReference type="PANTHER" id="PTHR11063:SF8">
    <property type="entry name" value="DELTA-1-PYRROLINE-5-CARBOXYLATE SYNTHASE"/>
    <property type="match status" value="1"/>
</dbReference>
<dbReference type="AlphaFoldDB" id="A0A2U1NAL1"/>
<accession>A0A2U1NAL1</accession>
<comment type="caution">
    <text evidence="2">The sequence shown here is derived from an EMBL/GenBank/DDBJ whole genome shotgun (WGS) entry which is preliminary data.</text>
</comment>
<dbReference type="Gene3D" id="3.40.1160.10">
    <property type="entry name" value="Acetylglutamate kinase-like"/>
    <property type="match status" value="2"/>
</dbReference>
<gene>
    <name evidence="2" type="ORF">CTI12_AA286430</name>
</gene>
<proteinExistence type="predicted"/>
<dbReference type="GO" id="GO:0004349">
    <property type="term" value="F:glutamate 5-kinase activity"/>
    <property type="evidence" value="ECO:0007669"/>
    <property type="project" value="InterPro"/>
</dbReference>
<dbReference type="InterPro" id="IPR001048">
    <property type="entry name" value="Asp/Glu/Uridylate_kinase"/>
</dbReference>
<feature type="domain" description="Aspartate/glutamate/uridylate kinase" evidence="1">
    <location>
        <begin position="38"/>
        <end position="188"/>
    </location>
</feature>
<dbReference type="GO" id="GO:0004350">
    <property type="term" value="F:glutamate-5-semialdehyde dehydrogenase activity"/>
    <property type="evidence" value="ECO:0007669"/>
    <property type="project" value="TreeGrafter"/>
</dbReference>
<sequence>MEAVLQSCAFLNDAKRIIIKVGTSVVTENDGRLAPERLGALCAQLELTSAQLLVSHNDFRSPESRKQLTDTVTSLLSLEVIPIFNDNDAISTTAPYESFGIHWDNDSLAALLALELKADLLMFLSDVDGLYSGPPSDPQSKLIYTYIEEKHGNTITFGDKSSLGTGGMTTKVNAAVYASQGGIPVVITRVLQGQPIGTLVHRAANTRVSNGELNAREESFRRLQTVSLKARMGLSYEPEATEMKIIHENEADVAIEKMVVMRHL</sequence>
<dbReference type="InterPro" id="IPR019797">
    <property type="entry name" value="Glutamate_5-kinase_CS"/>
</dbReference>